<proteinExistence type="predicted"/>
<accession>A0A9X1MIC6</accession>
<sequence>MSIEHARKMALEYELPGALKGCLVELSRNALFAAMAAMDRGETDAAMNLLETGFKARLEDQSTLCGGSASNWSWMHPVHCTAAAIAGRSDLIRLAAATETKALEQVAEGLDQPAVILELDHPGITGVGLTPPAELIRQYQESAPSWADRIAEHRDRLLEALKLVDVYRDIRSIVAAEPGIRQTDLAGRLPEPFIKRTSTLVNQLEAAKMVVTGKDGSRVTVWPADYHDLPATLRVVSRPWTFTGSEDFDDPDELPALEGQALRVVGWARNLASVIRPAIEHPESPESIMVQDFAGYLMGTSQAEGHLCRMDDEWRELAILGHVPLEVPVSILSRHRDSGFSSVKARSMKRWLAAEPRHTYLVIVPGKIIGEWALRPTLTEVLDPCPGAIPVTVLENAADHTEKVKGMRKEMLWLWEAEKLAASVE</sequence>
<dbReference type="Proteomes" id="UP001139158">
    <property type="component" value="Unassembled WGS sequence"/>
</dbReference>
<keyword evidence="2" id="KW-1185">Reference proteome</keyword>
<organism evidence="1 2">
    <name type="scientific">Arthrobacter caoxuetaonis</name>
    <dbReference type="NCBI Taxonomy" id="2886935"/>
    <lineage>
        <taxon>Bacteria</taxon>
        <taxon>Bacillati</taxon>
        <taxon>Actinomycetota</taxon>
        <taxon>Actinomycetes</taxon>
        <taxon>Micrococcales</taxon>
        <taxon>Micrococcaceae</taxon>
        <taxon>Arthrobacter</taxon>
    </lineage>
</organism>
<protein>
    <submittedName>
        <fullName evidence="1">Uncharacterized protein</fullName>
    </submittedName>
</protein>
<dbReference type="RefSeq" id="WP_227897731.1">
    <property type="nucleotide sequence ID" value="NZ_CP099467.1"/>
</dbReference>
<evidence type="ECO:0000313" key="2">
    <source>
        <dbReference type="Proteomes" id="UP001139158"/>
    </source>
</evidence>
<reference evidence="1" key="1">
    <citation type="submission" date="2021-10" db="EMBL/GenBank/DDBJ databases">
        <title>Novel species in genus Arthrobacter.</title>
        <authorList>
            <person name="Liu Y."/>
        </authorList>
    </citation>
    <scope>NUCLEOTIDE SEQUENCE</scope>
    <source>
        <strain evidence="1">Zg-Y453</strain>
    </source>
</reference>
<dbReference type="EMBL" id="JAJFZV010000020">
    <property type="protein sequence ID" value="MCC3299745.1"/>
    <property type="molecule type" value="Genomic_DNA"/>
</dbReference>
<gene>
    <name evidence="1" type="ORF">LJ757_18460</name>
</gene>
<comment type="caution">
    <text evidence="1">The sequence shown here is derived from an EMBL/GenBank/DDBJ whole genome shotgun (WGS) entry which is preliminary data.</text>
</comment>
<dbReference type="AlphaFoldDB" id="A0A9X1MIC6"/>
<evidence type="ECO:0000313" key="1">
    <source>
        <dbReference type="EMBL" id="MCC3299745.1"/>
    </source>
</evidence>
<name>A0A9X1MIC6_9MICC</name>